<dbReference type="Proteomes" id="UP000254150">
    <property type="component" value="Unassembled WGS sequence"/>
</dbReference>
<dbReference type="GO" id="GO:0000287">
    <property type="term" value="F:magnesium ion binding"/>
    <property type="evidence" value="ECO:0007669"/>
    <property type="project" value="UniProtKB-ARBA"/>
</dbReference>
<dbReference type="InterPro" id="IPR029061">
    <property type="entry name" value="THDP-binding"/>
</dbReference>
<dbReference type="Gene3D" id="3.40.50.970">
    <property type="match status" value="1"/>
</dbReference>
<feature type="domain" description="Transketolase N-terminal" evidence="1">
    <location>
        <begin position="5"/>
        <end position="260"/>
    </location>
</feature>
<gene>
    <name evidence="2" type="primary">tktB</name>
    <name evidence="2" type="ORF">NCTC7807_01375</name>
</gene>
<organism evidence="2 3">
    <name type="scientific">Streptomyces griseus</name>
    <dbReference type="NCBI Taxonomy" id="1911"/>
    <lineage>
        <taxon>Bacteria</taxon>
        <taxon>Bacillati</taxon>
        <taxon>Actinomycetota</taxon>
        <taxon>Actinomycetes</taxon>
        <taxon>Kitasatosporales</taxon>
        <taxon>Streptomycetaceae</taxon>
        <taxon>Streptomyces</taxon>
    </lineage>
</organism>
<dbReference type="PANTHER" id="PTHR47514:SF2">
    <property type="entry name" value="TRANSKETOLASE"/>
    <property type="match status" value="1"/>
</dbReference>
<evidence type="ECO:0000259" key="1">
    <source>
        <dbReference type="Pfam" id="PF00456"/>
    </source>
</evidence>
<dbReference type="EMBL" id="UHID01000001">
    <property type="protein sequence ID" value="SUO95696.1"/>
    <property type="molecule type" value="Genomic_DNA"/>
</dbReference>
<evidence type="ECO:0000313" key="3">
    <source>
        <dbReference type="Proteomes" id="UP000254150"/>
    </source>
</evidence>
<name>A0A380MUH9_STRGR</name>
<dbReference type="CDD" id="cd02012">
    <property type="entry name" value="TPP_TK"/>
    <property type="match status" value="1"/>
</dbReference>
<dbReference type="SUPFAM" id="SSF52518">
    <property type="entry name" value="Thiamin diphosphate-binding fold (THDP-binding)"/>
    <property type="match status" value="1"/>
</dbReference>
<dbReference type="RefSeq" id="WP_115068091.1">
    <property type="nucleotide sequence ID" value="NZ_UHID01000001.1"/>
</dbReference>
<dbReference type="InterPro" id="IPR005474">
    <property type="entry name" value="Transketolase_N"/>
</dbReference>
<sequence>MSDDHARTARELIVRMCANPEGGHLGGSMSMVEILVTLYRHVLRIDPRRPQAPDRDILLLSKGHGAIGLYAVLAERGFFPMELLASYGTADSMFTAHPNPAVPGVEMPTGSLGHGLPLGVGFALAARLDGSDRRCFVVLGDGELQEGSVWEAAMAAGAQGLDRLVAIVDRNGLQISGDTEETLGLEPLGDRWRSFGWTVLEADGHEPDQLRTALSRIPYTPGRPTVLLARTVKGKGLPYVEGQARSHYVRLTERGHRRARAAVTRGERTETTCPS</sequence>
<dbReference type="AlphaFoldDB" id="A0A380MUH9"/>
<accession>A0A380MUH9</accession>
<reference evidence="2 3" key="1">
    <citation type="submission" date="2018-06" db="EMBL/GenBank/DDBJ databases">
        <authorList>
            <consortium name="Pathogen Informatics"/>
            <person name="Doyle S."/>
        </authorList>
    </citation>
    <scope>NUCLEOTIDE SEQUENCE [LARGE SCALE GENOMIC DNA]</scope>
    <source>
        <strain evidence="2 3">NCTC7807</strain>
    </source>
</reference>
<dbReference type="EC" id="2.2.1.1" evidence="2"/>
<evidence type="ECO:0000313" key="2">
    <source>
        <dbReference type="EMBL" id="SUO95696.1"/>
    </source>
</evidence>
<dbReference type="PANTHER" id="PTHR47514">
    <property type="entry name" value="TRANSKETOLASE N-TERMINAL SECTION-RELATED"/>
    <property type="match status" value="1"/>
</dbReference>
<dbReference type="GO" id="GO:0004802">
    <property type="term" value="F:transketolase activity"/>
    <property type="evidence" value="ECO:0007669"/>
    <property type="project" value="UniProtKB-EC"/>
</dbReference>
<protein>
    <submittedName>
        <fullName evidence="2">Transketolase</fullName>
        <ecNumber evidence="2">2.2.1.1</ecNumber>
    </submittedName>
</protein>
<proteinExistence type="predicted"/>
<dbReference type="Pfam" id="PF00456">
    <property type="entry name" value="Transketolase_N"/>
    <property type="match status" value="1"/>
</dbReference>
<keyword evidence="2" id="KW-0808">Transferase</keyword>